<evidence type="ECO:0000256" key="1">
    <source>
        <dbReference type="SAM" id="MobiDB-lite"/>
    </source>
</evidence>
<proteinExistence type="predicted"/>
<accession>A0AAV3Z364</accession>
<comment type="caution">
    <text evidence="2">The sequence shown here is derived from an EMBL/GenBank/DDBJ whole genome shotgun (WGS) entry which is preliminary data.</text>
</comment>
<reference evidence="2 3" key="1">
    <citation type="journal article" date="2021" name="Elife">
        <title>Chloroplast acquisition without the gene transfer in kleptoplastic sea slugs, Plakobranchus ocellatus.</title>
        <authorList>
            <person name="Maeda T."/>
            <person name="Takahashi S."/>
            <person name="Yoshida T."/>
            <person name="Shimamura S."/>
            <person name="Takaki Y."/>
            <person name="Nagai Y."/>
            <person name="Toyoda A."/>
            <person name="Suzuki Y."/>
            <person name="Arimoto A."/>
            <person name="Ishii H."/>
            <person name="Satoh N."/>
            <person name="Nishiyama T."/>
            <person name="Hasebe M."/>
            <person name="Maruyama T."/>
            <person name="Minagawa J."/>
            <person name="Obokata J."/>
            <person name="Shigenobu S."/>
        </authorList>
    </citation>
    <scope>NUCLEOTIDE SEQUENCE [LARGE SCALE GENOMIC DNA]</scope>
</reference>
<gene>
    <name evidence="2" type="ORF">PoB_001611500</name>
</gene>
<organism evidence="2 3">
    <name type="scientific">Plakobranchus ocellatus</name>
    <dbReference type="NCBI Taxonomy" id="259542"/>
    <lineage>
        <taxon>Eukaryota</taxon>
        <taxon>Metazoa</taxon>
        <taxon>Spiralia</taxon>
        <taxon>Lophotrochozoa</taxon>
        <taxon>Mollusca</taxon>
        <taxon>Gastropoda</taxon>
        <taxon>Heterobranchia</taxon>
        <taxon>Euthyneura</taxon>
        <taxon>Panpulmonata</taxon>
        <taxon>Sacoglossa</taxon>
        <taxon>Placobranchoidea</taxon>
        <taxon>Plakobranchidae</taxon>
        <taxon>Plakobranchus</taxon>
    </lineage>
</organism>
<evidence type="ECO:0000313" key="2">
    <source>
        <dbReference type="EMBL" id="GFN89609.1"/>
    </source>
</evidence>
<dbReference type="AlphaFoldDB" id="A0AAV3Z364"/>
<dbReference type="EMBL" id="BLXT01001944">
    <property type="protein sequence ID" value="GFN89609.1"/>
    <property type="molecule type" value="Genomic_DNA"/>
</dbReference>
<name>A0AAV3Z364_9GAST</name>
<keyword evidence="3" id="KW-1185">Reference proteome</keyword>
<feature type="compositionally biased region" description="Basic and acidic residues" evidence="1">
    <location>
        <begin position="39"/>
        <end position="48"/>
    </location>
</feature>
<sequence>MDTEKINRISLRGKNVQRRRFMDPKQNPNTTLDTNLPHRGAEDHDLDRKQKRWRTSLAKRKWERQLANDGIQTLKAETKPA</sequence>
<protein>
    <submittedName>
        <fullName evidence="2">Uncharacterized protein</fullName>
    </submittedName>
</protein>
<evidence type="ECO:0000313" key="3">
    <source>
        <dbReference type="Proteomes" id="UP000735302"/>
    </source>
</evidence>
<feature type="region of interest" description="Disordered" evidence="1">
    <location>
        <begin position="22"/>
        <end position="50"/>
    </location>
</feature>
<dbReference type="Proteomes" id="UP000735302">
    <property type="component" value="Unassembled WGS sequence"/>
</dbReference>